<keyword evidence="5 8" id="KW-0812">Transmembrane</keyword>
<protein>
    <submittedName>
        <fullName evidence="9">GerAB/ArcD/ProY family transporter</fullName>
    </submittedName>
</protein>
<keyword evidence="4" id="KW-0309">Germination</keyword>
<evidence type="ECO:0000256" key="6">
    <source>
        <dbReference type="ARBA" id="ARBA00022989"/>
    </source>
</evidence>
<feature type="transmembrane region" description="Helical" evidence="8">
    <location>
        <begin position="337"/>
        <end position="357"/>
    </location>
</feature>
<feature type="transmembrane region" description="Helical" evidence="8">
    <location>
        <begin position="305"/>
        <end position="325"/>
    </location>
</feature>
<dbReference type="AlphaFoldDB" id="A0A7W1WRK2"/>
<evidence type="ECO:0000256" key="2">
    <source>
        <dbReference type="ARBA" id="ARBA00007998"/>
    </source>
</evidence>
<keyword evidence="3" id="KW-0813">Transport</keyword>
<keyword evidence="6 8" id="KW-1133">Transmembrane helix</keyword>
<evidence type="ECO:0000256" key="3">
    <source>
        <dbReference type="ARBA" id="ARBA00022448"/>
    </source>
</evidence>
<comment type="similarity">
    <text evidence="2">Belongs to the amino acid-polyamine-organocation (APC) superfamily. Spore germination protein (SGP) (TC 2.A.3.9) family.</text>
</comment>
<dbReference type="GO" id="GO:0016020">
    <property type="term" value="C:membrane"/>
    <property type="evidence" value="ECO:0007669"/>
    <property type="project" value="UniProtKB-SubCell"/>
</dbReference>
<evidence type="ECO:0000313" key="9">
    <source>
        <dbReference type="EMBL" id="MBA4494770.1"/>
    </source>
</evidence>
<dbReference type="Proteomes" id="UP000535491">
    <property type="component" value="Unassembled WGS sequence"/>
</dbReference>
<dbReference type="EMBL" id="JACEIQ010000009">
    <property type="protein sequence ID" value="MBA4494770.1"/>
    <property type="molecule type" value="Genomic_DNA"/>
</dbReference>
<dbReference type="RefSeq" id="WP_181752003.1">
    <property type="nucleotide sequence ID" value="NZ_JACEIQ010000009.1"/>
</dbReference>
<evidence type="ECO:0000256" key="1">
    <source>
        <dbReference type="ARBA" id="ARBA00004141"/>
    </source>
</evidence>
<organism evidence="9 10">
    <name type="scientific">Paenactinomyces guangxiensis</name>
    <dbReference type="NCBI Taxonomy" id="1490290"/>
    <lineage>
        <taxon>Bacteria</taxon>
        <taxon>Bacillati</taxon>
        <taxon>Bacillota</taxon>
        <taxon>Bacilli</taxon>
        <taxon>Bacillales</taxon>
        <taxon>Thermoactinomycetaceae</taxon>
        <taxon>Paenactinomyces</taxon>
    </lineage>
</organism>
<evidence type="ECO:0000256" key="7">
    <source>
        <dbReference type="ARBA" id="ARBA00023136"/>
    </source>
</evidence>
<feature type="transmembrane region" description="Helical" evidence="8">
    <location>
        <begin position="115"/>
        <end position="131"/>
    </location>
</feature>
<reference evidence="9 10" key="1">
    <citation type="submission" date="2020-07" db="EMBL/GenBank/DDBJ databases">
        <authorList>
            <person name="Feng H."/>
        </authorList>
    </citation>
    <scope>NUCLEOTIDE SEQUENCE [LARGE SCALE GENOMIC DNA]</scope>
    <source>
        <strain evidence="10">s-10</strain>
    </source>
</reference>
<evidence type="ECO:0000256" key="4">
    <source>
        <dbReference type="ARBA" id="ARBA00022544"/>
    </source>
</evidence>
<comment type="subcellular location">
    <subcellularLocation>
        <location evidence="1">Membrane</location>
        <topology evidence="1">Multi-pass membrane protein</topology>
    </subcellularLocation>
</comment>
<feature type="transmembrane region" description="Helical" evidence="8">
    <location>
        <begin position="217"/>
        <end position="242"/>
    </location>
</feature>
<dbReference type="InterPro" id="IPR004761">
    <property type="entry name" value="Spore_GerAB"/>
</dbReference>
<evidence type="ECO:0000256" key="5">
    <source>
        <dbReference type="ARBA" id="ARBA00022692"/>
    </source>
</evidence>
<name>A0A7W1WRK2_9BACL</name>
<feature type="transmembrane region" description="Helical" evidence="8">
    <location>
        <begin position="268"/>
        <end position="293"/>
    </location>
</feature>
<feature type="transmembrane region" description="Helical" evidence="8">
    <location>
        <begin position="12"/>
        <end position="30"/>
    </location>
</feature>
<feature type="transmembrane region" description="Helical" evidence="8">
    <location>
        <begin position="184"/>
        <end position="205"/>
    </location>
</feature>
<dbReference type="NCBIfam" id="TIGR00912">
    <property type="entry name" value="2A0309"/>
    <property type="match status" value="1"/>
</dbReference>
<sequence>MEKTSISANQLFCLVILFELGSSVIVGLGSQAKQDAWLSVLLALVGGVLLFLVFSSLYRQFPGEPLTSYIRSILGKWIGWPLGLVYVLYFMYISARVLNDMSALIQIAWLNRTPMVVLGGMLILSISYVVYHGINVLAKTGEFFLPIYLLSLVISFLLIIFSGLLQMENIQPVGEDWELIIKTAYPLVYTFPFGEMIVFTMLLPYLKKQKKSIKTGLLAIVISGLILSLVIAQNIATVGAHIAGRAPFPFLVAIAKVNIGEFLQRIDVISVFILVVGAFFKVGIFFYAAVMGATDLFRIRKRKQMVYPIGIIILFLSLTISANFVEHIREGLTYVPIYLHIPLQTVVPVLLLLISLLKNRRTKGPSVNSC</sequence>
<dbReference type="PANTHER" id="PTHR34975:SF2">
    <property type="entry name" value="SPORE GERMINATION PROTEIN A2"/>
    <property type="match status" value="1"/>
</dbReference>
<comment type="caution">
    <text evidence="9">The sequence shown here is derived from an EMBL/GenBank/DDBJ whole genome shotgun (WGS) entry which is preliminary data.</text>
</comment>
<accession>A0A7W1WRK2</accession>
<keyword evidence="10" id="KW-1185">Reference proteome</keyword>
<gene>
    <name evidence="9" type="ORF">H1191_10680</name>
</gene>
<feature type="transmembrane region" description="Helical" evidence="8">
    <location>
        <begin position="77"/>
        <end position="95"/>
    </location>
</feature>
<dbReference type="GO" id="GO:0009847">
    <property type="term" value="P:spore germination"/>
    <property type="evidence" value="ECO:0007669"/>
    <property type="project" value="InterPro"/>
</dbReference>
<keyword evidence="7 8" id="KW-0472">Membrane</keyword>
<evidence type="ECO:0000256" key="8">
    <source>
        <dbReference type="SAM" id="Phobius"/>
    </source>
</evidence>
<dbReference type="PANTHER" id="PTHR34975">
    <property type="entry name" value="SPORE GERMINATION PROTEIN A2"/>
    <property type="match status" value="1"/>
</dbReference>
<dbReference type="Pfam" id="PF03845">
    <property type="entry name" value="Spore_permease"/>
    <property type="match status" value="1"/>
</dbReference>
<evidence type="ECO:0000313" key="10">
    <source>
        <dbReference type="Proteomes" id="UP000535491"/>
    </source>
</evidence>
<proteinExistence type="inferred from homology"/>
<feature type="transmembrane region" description="Helical" evidence="8">
    <location>
        <begin position="36"/>
        <end position="57"/>
    </location>
</feature>
<feature type="transmembrane region" description="Helical" evidence="8">
    <location>
        <begin position="143"/>
        <end position="164"/>
    </location>
</feature>